<evidence type="ECO:0000313" key="1">
    <source>
        <dbReference type="EMBL" id="MPC39039.1"/>
    </source>
</evidence>
<protein>
    <submittedName>
        <fullName evidence="1">Uncharacterized protein</fullName>
    </submittedName>
</protein>
<name>A0A5B7F1D0_PORTR</name>
<dbReference type="AlphaFoldDB" id="A0A5B7F1D0"/>
<keyword evidence="2" id="KW-1185">Reference proteome</keyword>
<gene>
    <name evidence="1" type="ORF">E2C01_032558</name>
</gene>
<dbReference type="Proteomes" id="UP000324222">
    <property type="component" value="Unassembled WGS sequence"/>
</dbReference>
<proteinExistence type="predicted"/>
<accession>A0A5B7F1D0</accession>
<comment type="caution">
    <text evidence="1">The sequence shown here is derived from an EMBL/GenBank/DDBJ whole genome shotgun (WGS) entry which is preliminary data.</text>
</comment>
<sequence>MRPSTQWVNTTYACLLSCDHPAHPSHAVCVCVCLCVCDLFLVFV</sequence>
<dbReference type="EMBL" id="VSRR010004239">
    <property type="protein sequence ID" value="MPC39039.1"/>
    <property type="molecule type" value="Genomic_DNA"/>
</dbReference>
<evidence type="ECO:0000313" key="2">
    <source>
        <dbReference type="Proteomes" id="UP000324222"/>
    </source>
</evidence>
<reference evidence="1 2" key="1">
    <citation type="submission" date="2019-05" db="EMBL/GenBank/DDBJ databases">
        <title>Another draft genome of Portunus trituberculatus and its Hox gene families provides insights of decapod evolution.</title>
        <authorList>
            <person name="Jeong J.-H."/>
            <person name="Song I."/>
            <person name="Kim S."/>
            <person name="Choi T."/>
            <person name="Kim D."/>
            <person name="Ryu S."/>
            <person name="Kim W."/>
        </authorList>
    </citation>
    <scope>NUCLEOTIDE SEQUENCE [LARGE SCALE GENOMIC DNA]</scope>
    <source>
        <tissue evidence="1">Muscle</tissue>
    </source>
</reference>
<organism evidence="1 2">
    <name type="scientific">Portunus trituberculatus</name>
    <name type="common">Swimming crab</name>
    <name type="synonym">Neptunus trituberculatus</name>
    <dbReference type="NCBI Taxonomy" id="210409"/>
    <lineage>
        <taxon>Eukaryota</taxon>
        <taxon>Metazoa</taxon>
        <taxon>Ecdysozoa</taxon>
        <taxon>Arthropoda</taxon>
        <taxon>Crustacea</taxon>
        <taxon>Multicrustacea</taxon>
        <taxon>Malacostraca</taxon>
        <taxon>Eumalacostraca</taxon>
        <taxon>Eucarida</taxon>
        <taxon>Decapoda</taxon>
        <taxon>Pleocyemata</taxon>
        <taxon>Brachyura</taxon>
        <taxon>Eubrachyura</taxon>
        <taxon>Portunoidea</taxon>
        <taxon>Portunidae</taxon>
        <taxon>Portuninae</taxon>
        <taxon>Portunus</taxon>
    </lineage>
</organism>